<dbReference type="InterPro" id="IPR000219">
    <property type="entry name" value="DH_dom"/>
</dbReference>
<feature type="region of interest" description="Disordered" evidence="2">
    <location>
        <begin position="886"/>
        <end position="1069"/>
    </location>
</feature>
<organism evidence="4 5">
    <name type="scientific">Pleomassaria siparia CBS 279.74</name>
    <dbReference type="NCBI Taxonomy" id="1314801"/>
    <lineage>
        <taxon>Eukaryota</taxon>
        <taxon>Fungi</taxon>
        <taxon>Dikarya</taxon>
        <taxon>Ascomycota</taxon>
        <taxon>Pezizomycotina</taxon>
        <taxon>Dothideomycetes</taxon>
        <taxon>Pleosporomycetidae</taxon>
        <taxon>Pleosporales</taxon>
        <taxon>Pleomassariaceae</taxon>
        <taxon>Pleomassaria</taxon>
    </lineage>
</organism>
<evidence type="ECO:0000256" key="2">
    <source>
        <dbReference type="SAM" id="MobiDB-lite"/>
    </source>
</evidence>
<feature type="compositionally biased region" description="Polar residues" evidence="2">
    <location>
        <begin position="215"/>
        <end position="226"/>
    </location>
</feature>
<sequence>MGEPEHRNMHNFQYHPGVANWVHSTSLAHLDGTSDEPQDQSPDDFYRSSYTRPDVFDAGPLDDMTSTRQRQQSSNGVVRSNPKPKPSVRSVSGPAASMAATRAAQLPVNRPTVRSLAQRFNQPPSVESSPPSTRVRTSRATSSSTKSITEVAAPSASITSSPARPAREATYGNHKFNNLKPRDRPQPAPASPASVRRGERTSREEQTTPSRRKLSSPTRGQAQRISVSRLPFFGEVVGEHDQATPGFGIPNADPASTDGDPIKLPVQERSTIKLVTDDSNLSPKASNFGYSPIHHGRSTSEMISTTTADGQPVQRLETFQQREARRASPPSRIPVATRRVSVASDSSSSNRSLKFGTAGQNYRRTSPTHNNENTLLRKPVPSAHQTLPAVSYRGYRERGKSPQARGAGTSLAVVISAPPAPTSPRLRNSRERHLATLERCSPTIRSVDAHDHGDYFQEEDGPKVHPEPHDQNQLTHALEGEGNSFTEHAKESIDLQVEQPTNENSANPSLPYHKHHHHHQQSLSLHTSSLLVPPVPAPLSATTDFEQDESPILGMPGGFVMTPPIAQYTPPVGSEEENGAQASTAISQPEELLQARAFRPLGQTQTRTRTAPAPSSEVSTATPSGFGLRESIPIMLGADEQQPEWAASMNRAGHSPRLSIGAHQWRTVPLDSSGAISFLEEDDSPTDPFANRDSLRPDDSASVAFYQQAERRAPDWTPKMPAMSESSRMTMDSEAYSVINRVLSLYHQSSVITPEVAYNSQKQVHGVSPVIAQHEDWGSKEATETYLARLLSDATVLEERNDHVEPPAARGTGRAAAHYKVPSLSILELDEDPSEHSGGTAIIFPPESRRYSRGSRGSTTTTICEDGSRADSSSVNLARDLARAGDDDLAAQHHPPPSTYAPHPPPKEWQSGYSEETFHSTDVQPHTHLEQLPPSFGSLLPEIEGTGEGLGLSLHADQQQESPPPPAFQHPPPPRPAYSPPPPPVQPSIERTAETAAPYTPSVYNRQSPSSTNAKMGNTFSSNPYERLDDACDDGSPLPGENNASDKADLQDGANAPDATPPSDSNGAATVSATAGITLLNVDPVTQMLRQRYRIIEEMISSEQLFCVDMMLASTVFEQTAGEALDPKEIKTLFCNSGEIDKFSHNLFQNLKRAARPIANPEKSPEQLQKQLAMIKRGENVPDETEESLLQQLDRPFDPFAYLSVEHDRMTNIGQVMQECLPKLERLFTTYLLNHGDASELIKAKADSPEVLGWVKTCFVHSKDVTNAWDLDSLLVKPVQRVMKYPLLLDSLEKATAADHPDFAAIQAARKEIVEINLRINQARNRQETLREATKEGKKQKNKGLLEKGLGKNFFVKKPFASKSADRTKPQSSAAAAFSDDEYDFLSQKFGGHFFQIQVVIRDIEAYLDAMSEFMCNTNCLVITFIALMESAPSSHPEIESTWRRQAMAFFELQNVALEDHKATVRQRVLKPILELWALHGRPQKLMEQRKKGLAQYIKYRQSLERKDKIDPKVDEAGQAFAAINATLKLELPKLYDLTKKCVRACLGSFSSLQKDWWKNCQKKLLPMLECEPEHTTSISHDLKAYVDRFYSDFATVEAHTERLAIANNQLLQDMQNYASPVPIYPDDTHSRKSSSRRTESMSSDASLLDPKKRYSGSHSSQRTLIYPARSSPAMQASYARERAERRLSPGSERSEATVTHGRGKAPAQYPNLDGAFDHDYPPTSSMGSSLLSPTSNPGSSRTSGVFNSALPMSDSAFYGTREEAPTSPASPMDADEPEVLFLAASLFEFNIAHDRREGGIPYLVYVPGEIFDVIGMKGELWLARNQDDSTRTVGWIWEKHFARILPEDG</sequence>
<feature type="domain" description="DH" evidence="3">
    <location>
        <begin position="1091"/>
        <end position="1323"/>
    </location>
</feature>
<dbReference type="EMBL" id="MU005769">
    <property type="protein sequence ID" value="KAF2710293.1"/>
    <property type="molecule type" value="Genomic_DNA"/>
</dbReference>
<feature type="region of interest" description="Disordered" evidence="2">
    <location>
        <begin position="337"/>
        <end position="376"/>
    </location>
</feature>
<dbReference type="GO" id="GO:0005737">
    <property type="term" value="C:cytoplasm"/>
    <property type="evidence" value="ECO:0007669"/>
    <property type="project" value="TreeGrafter"/>
</dbReference>
<feature type="compositionally biased region" description="Basic and acidic residues" evidence="2">
    <location>
        <begin position="196"/>
        <end position="206"/>
    </location>
</feature>
<dbReference type="SMART" id="SM00325">
    <property type="entry name" value="RhoGEF"/>
    <property type="match status" value="1"/>
</dbReference>
<dbReference type="CDD" id="cd07589">
    <property type="entry name" value="BAR_DNMBP"/>
    <property type="match status" value="1"/>
</dbReference>
<feature type="region of interest" description="Disordered" evidence="2">
    <location>
        <begin position="29"/>
        <end position="227"/>
    </location>
</feature>
<dbReference type="InterPro" id="IPR051492">
    <property type="entry name" value="Dynamin-Rho_GEF"/>
</dbReference>
<feature type="region of interest" description="Disordered" evidence="2">
    <location>
        <begin position="498"/>
        <end position="527"/>
    </location>
</feature>
<evidence type="ECO:0000256" key="1">
    <source>
        <dbReference type="SAM" id="Coils"/>
    </source>
</evidence>
<evidence type="ECO:0000313" key="4">
    <source>
        <dbReference type="EMBL" id="KAF2710293.1"/>
    </source>
</evidence>
<feature type="compositionally biased region" description="Low complexity" evidence="2">
    <location>
        <begin position="128"/>
        <end position="164"/>
    </location>
</feature>
<feature type="compositionally biased region" description="Low complexity" evidence="2">
    <location>
        <begin position="1722"/>
        <end position="1736"/>
    </location>
</feature>
<feature type="compositionally biased region" description="Basic and acidic residues" evidence="2">
    <location>
        <begin position="1680"/>
        <end position="1696"/>
    </location>
</feature>
<feature type="compositionally biased region" description="Polar residues" evidence="2">
    <location>
        <begin position="498"/>
        <end position="507"/>
    </location>
</feature>
<name>A0A6G1KCC8_9PLEO</name>
<dbReference type="GO" id="GO:0005085">
    <property type="term" value="F:guanyl-nucleotide exchange factor activity"/>
    <property type="evidence" value="ECO:0007669"/>
    <property type="project" value="InterPro"/>
</dbReference>
<feature type="compositionally biased region" description="Acidic residues" evidence="2">
    <location>
        <begin position="33"/>
        <end position="42"/>
    </location>
</feature>
<gene>
    <name evidence="4" type="ORF">K504DRAFT_454611</name>
</gene>
<dbReference type="InterPro" id="IPR027267">
    <property type="entry name" value="AH/BAR_dom_sf"/>
</dbReference>
<dbReference type="GO" id="GO:0031991">
    <property type="term" value="P:regulation of actomyosin contractile ring contraction"/>
    <property type="evidence" value="ECO:0007669"/>
    <property type="project" value="TreeGrafter"/>
</dbReference>
<dbReference type="OrthoDB" id="10256089at2759"/>
<feature type="coiled-coil region" evidence="1">
    <location>
        <begin position="1306"/>
        <end position="1333"/>
    </location>
</feature>
<evidence type="ECO:0000259" key="3">
    <source>
        <dbReference type="PROSITE" id="PS50010"/>
    </source>
</evidence>
<feature type="compositionally biased region" description="Polar residues" evidence="2">
    <location>
        <begin position="358"/>
        <end position="374"/>
    </location>
</feature>
<dbReference type="PANTHER" id="PTHR22834">
    <property type="entry name" value="NUCLEAR FUSION PROTEIN FUS2"/>
    <property type="match status" value="1"/>
</dbReference>
<dbReference type="Gene3D" id="1.20.1270.60">
    <property type="entry name" value="Arfaptin homology (AH) domain/BAR domain"/>
    <property type="match status" value="1"/>
</dbReference>
<feature type="compositionally biased region" description="Polar residues" evidence="2">
    <location>
        <begin position="118"/>
        <end position="127"/>
    </location>
</feature>
<protein>
    <recommendedName>
        <fullName evidence="3">DH domain-containing protein</fullName>
    </recommendedName>
</protein>
<evidence type="ECO:0000313" key="5">
    <source>
        <dbReference type="Proteomes" id="UP000799428"/>
    </source>
</evidence>
<dbReference type="PANTHER" id="PTHR22834:SF20">
    <property type="entry name" value="SH3 DOMAIN-CONTAINING PROTEIN"/>
    <property type="match status" value="1"/>
</dbReference>
<feature type="region of interest" description="Disordered" evidence="2">
    <location>
        <begin position="830"/>
        <end position="874"/>
    </location>
</feature>
<dbReference type="GO" id="GO:0032955">
    <property type="term" value="P:regulation of division septum assembly"/>
    <property type="evidence" value="ECO:0007669"/>
    <property type="project" value="TreeGrafter"/>
</dbReference>
<accession>A0A6G1KCC8</accession>
<feature type="region of interest" description="Disordered" evidence="2">
    <location>
        <begin position="603"/>
        <end position="626"/>
    </location>
</feature>
<dbReference type="Gene3D" id="1.20.900.10">
    <property type="entry name" value="Dbl homology (DH) domain"/>
    <property type="match status" value="1"/>
</dbReference>
<feature type="compositionally biased region" description="Pro residues" evidence="2">
    <location>
        <begin position="962"/>
        <end position="986"/>
    </location>
</feature>
<proteinExistence type="predicted"/>
<dbReference type="SUPFAM" id="SSF48065">
    <property type="entry name" value="DBL homology domain (DH-domain)"/>
    <property type="match status" value="1"/>
</dbReference>
<reference evidence="4" key="1">
    <citation type="journal article" date="2020" name="Stud. Mycol.">
        <title>101 Dothideomycetes genomes: a test case for predicting lifestyles and emergence of pathogens.</title>
        <authorList>
            <person name="Haridas S."/>
            <person name="Albert R."/>
            <person name="Binder M."/>
            <person name="Bloem J."/>
            <person name="Labutti K."/>
            <person name="Salamov A."/>
            <person name="Andreopoulos B."/>
            <person name="Baker S."/>
            <person name="Barry K."/>
            <person name="Bills G."/>
            <person name="Bluhm B."/>
            <person name="Cannon C."/>
            <person name="Castanera R."/>
            <person name="Culley D."/>
            <person name="Daum C."/>
            <person name="Ezra D."/>
            <person name="Gonzalez J."/>
            <person name="Henrissat B."/>
            <person name="Kuo A."/>
            <person name="Liang C."/>
            <person name="Lipzen A."/>
            <person name="Lutzoni F."/>
            <person name="Magnuson J."/>
            <person name="Mondo S."/>
            <person name="Nolan M."/>
            <person name="Ohm R."/>
            <person name="Pangilinan J."/>
            <person name="Park H.-J."/>
            <person name="Ramirez L."/>
            <person name="Alfaro M."/>
            <person name="Sun H."/>
            <person name="Tritt A."/>
            <person name="Yoshinaga Y."/>
            <person name="Zwiers L.-H."/>
            <person name="Turgeon B."/>
            <person name="Goodwin S."/>
            <person name="Spatafora J."/>
            <person name="Crous P."/>
            <person name="Grigoriev I."/>
        </authorList>
    </citation>
    <scope>NUCLEOTIDE SEQUENCE</scope>
    <source>
        <strain evidence="4">CBS 279.74</strain>
    </source>
</reference>
<feature type="compositionally biased region" description="Polar residues" evidence="2">
    <location>
        <begin position="64"/>
        <end position="78"/>
    </location>
</feature>
<feature type="compositionally biased region" description="Low complexity" evidence="2">
    <location>
        <begin position="337"/>
        <end position="352"/>
    </location>
</feature>
<dbReference type="Pfam" id="PF00621">
    <property type="entry name" value="RhoGEF"/>
    <property type="match status" value="1"/>
</dbReference>
<dbReference type="Proteomes" id="UP000799428">
    <property type="component" value="Unassembled WGS sequence"/>
</dbReference>
<keyword evidence="1" id="KW-0175">Coiled coil</keyword>
<feature type="compositionally biased region" description="Polar residues" evidence="2">
    <location>
        <begin position="1002"/>
        <end position="1024"/>
    </location>
</feature>
<dbReference type="SUPFAM" id="SSF103657">
    <property type="entry name" value="BAR/IMD domain-like"/>
    <property type="match status" value="1"/>
</dbReference>
<keyword evidence="5" id="KW-1185">Reference proteome</keyword>
<dbReference type="InterPro" id="IPR035899">
    <property type="entry name" value="DBL_dom_sf"/>
</dbReference>
<feature type="region of interest" description="Disordered" evidence="2">
    <location>
        <begin position="709"/>
        <end position="728"/>
    </location>
</feature>
<feature type="region of interest" description="Disordered" evidence="2">
    <location>
        <begin position="1622"/>
        <end position="1744"/>
    </location>
</feature>
<feature type="compositionally biased region" description="Pro residues" evidence="2">
    <location>
        <begin position="894"/>
        <end position="904"/>
    </location>
</feature>
<dbReference type="PROSITE" id="PS50010">
    <property type="entry name" value="DH_2"/>
    <property type="match status" value="1"/>
</dbReference>